<evidence type="ECO:0000313" key="1">
    <source>
        <dbReference type="EMBL" id="OGH83009.1"/>
    </source>
</evidence>
<reference evidence="1 2" key="1">
    <citation type="journal article" date="2016" name="Nat. Commun.">
        <title>Thousands of microbial genomes shed light on interconnected biogeochemical processes in an aquifer system.</title>
        <authorList>
            <person name="Anantharaman K."/>
            <person name="Brown C.T."/>
            <person name="Hug L.A."/>
            <person name="Sharon I."/>
            <person name="Castelle C.J."/>
            <person name="Probst A.J."/>
            <person name="Thomas B.C."/>
            <person name="Singh A."/>
            <person name="Wilkins M.J."/>
            <person name="Karaoz U."/>
            <person name="Brodie E.L."/>
            <person name="Williams K.H."/>
            <person name="Hubbard S.S."/>
            <person name="Banfield J.F."/>
        </authorList>
    </citation>
    <scope>NUCLEOTIDE SEQUENCE [LARGE SCALE GENOMIC DNA]</scope>
</reference>
<gene>
    <name evidence="1" type="ORF">A2373_00420</name>
</gene>
<proteinExistence type="predicted"/>
<evidence type="ECO:0000313" key="2">
    <source>
        <dbReference type="Proteomes" id="UP000176300"/>
    </source>
</evidence>
<protein>
    <submittedName>
        <fullName evidence="1">Uncharacterized protein</fullName>
    </submittedName>
</protein>
<sequence length="104" mass="11656">MANNTITLSDPATMLKRLCAVSNDGQLVHGFYPVFLEHGYSSKDPLGIVALFNKAIWLFFIRSRVSPEVIHQVFQKRDEFVDALVPDESSAAETKSLLVKALQY</sequence>
<dbReference type="AlphaFoldDB" id="A0A1F6NGN4"/>
<dbReference type="STRING" id="1798697.A2373_00420"/>
<comment type="caution">
    <text evidence="1">The sequence shown here is derived from an EMBL/GenBank/DDBJ whole genome shotgun (WGS) entry which is preliminary data.</text>
</comment>
<accession>A0A1F6NGN4</accession>
<name>A0A1F6NGN4_9BACT</name>
<dbReference type="Proteomes" id="UP000176300">
    <property type="component" value="Unassembled WGS sequence"/>
</dbReference>
<organism evidence="1 2">
    <name type="scientific">Candidatus Magasanikbacteria bacterium RIFOXYB1_FULL_40_15</name>
    <dbReference type="NCBI Taxonomy" id="1798697"/>
    <lineage>
        <taxon>Bacteria</taxon>
        <taxon>Candidatus Magasanikiibacteriota</taxon>
    </lineage>
</organism>
<dbReference type="EMBL" id="MFQS01000023">
    <property type="protein sequence ID" value="OGH83009.1"/>
    <property type="molecule type" value="Genomic_DNA"/>
</dbReference>